<evidence type="ECO:0000256" key="1">
    <source>
        <dbReference type="ARBA" id="ARBA00012856"/>
    </source>
</evidence>
<dbReference type="Pfam" id="PF13561">
    <property type="entry name" value="adh_short_C2"/>
    <property type="match status" value="1"/>
</dbReference>
<dbReference type="GO" id="GO:0004146">
    <property type="term" value="F:dihydrofolate reductase activity"/>
    <property type="evidence" value="ECO:0007669"/>
    <property type="project" value="UniProtKB-EC"/>
</dbReference>
<keyword evidence="2" id="KW-0554">One-carbon metabolism</keyword>
<comment type="catalytic activity">
    <reaction evidence="10">
        <text>(6S)-5,6,7,8-tetrahydrofolate + NADP(+) = 7,8-dihydrofolate + NADPH + H(+)</text>
        <dbReference type="Rhea" id="RHEA:15009"/>
        <dbReference type="ChEBI" id="CHEBI:15378"/>
        <dbReference type="ChEBI" id="CHEBI:57451"/>
        <dbReference type="ChEBI" id="CHEBI:57453"/>
        <dbReference type="ChEBI" id="CHEBI:57783"/>
        <dbReference type="ChEBI" id="CHEBI:58349"/>
        <dbReference type="EC" id="1.5.1.3"/>
    </reaction>
</comment>
<evidence type="ECO:0000256" key="4">
    <source>
        <dbReference type="ARBA" id="ARBA00023002"/>
    </source>
</evidence>
<evidence type="ECO:0000256" key="5">
    <source>
        <dbReference type="ARBA" id="ARBA00037508"/>
    </source>
</evidence>
<dbReference type="Gene3D" id="3.40.50.720">
    <property type="entry name" value="NAD(P)-binding Rossmann-like Domain"/>
    <property type="match status" value="1"/>
</dbReference>
<reference evidence="13" key="1">
    <citation type="submission" date="2016-10" db="EMBL/GenBank/DDBJ databases">
        <authorList>
            <person name="Varghese N."/>
            <person name="Submissions S."/>
        </authorList>
    </citation>
    <scope>NUCLEOTIDE SEQUENCE [LARGE SCALE GENOMIC DNA]</scope>
    <source>
        <strain evidence="13">DSM 23439</strain>
    </source>
</reference>
<evidence type="ECO:0000256" key="8">
    <source>
        <dbReference type="ARBA" id="ARBA00039631"/>
    </source>
</evidence>
<organism evidence="12 13">
    <name type="scientific">Kushneria avicenniae</name>
    <dbReference type="NCBI Taxonomy" id="402385"/>
    <lineage>
        <taxon>Bacteria</taxon>
        <taxon>Pseudomonadati</taxon>
        <taxon>Pseudomonadota</taxon>
        <taxon>Gammaproteobacteria</taxon>
        <taxon>Oceanospirillales</taxon>
        <taxon>Halomonadaceae</taxon>
        <taxon>Kushneria</taxon>
    </lineage>
</organism>
<dbReference type="EC" id="1.5.1.50" evidence="7"/>
<evidence type="ECO:0000256" key="3">
    <source>
        <dbReference type="ARBA" id="ARBA00022857"/>
    </source>
</evidence>
<proteinExistence type="inferred from homology"/>
<dbReference type="PANTHER" id="PTHR43639:SF6">
    <property type="entry name" value="DIHYDROMONAPTERIN REDUCTASE"/>
    <property type="match status" value="1"/>
</dbReference>
<evidence type="ECO:0000313" key="13">
    <source>
        <dbReference type="Proteomes" id="UP000199046"/>
    </source>
</evidence>
<comment type="function">
    <text evidence="5">Catalyzes the reduction of dihydromonapterin to tetrahydromonapterin. Also has lower activity with dihydrofolate.</text>
</comment>
<dbReference type="InterPro" id="IPR020904">
    <property type="entry name" value="Sc_DH/Rdtase_CS"/>
</dbReference>
<comment type="catalytic activity">
    <reaction evidence="11">
        <text>7,8-dihydromonapterin + NADPH + H(+) = 5,6,7,8-tetrahydromonapterin + NADP(+)</text>
        <dbReference type="Rhea" id="RHEA:34847"/>
        <dbReference type="ChEBI" id="CHEBI:15378"/>
        <dbReference type="ChEBI" id="CHEBI:57783"/>
        <dbReference type="ChEBI" id="CHEBI:58349"/>
        <dbReference type="ChEBI" id="CHEBI:71175"/>
        <dbReference type="ChEBI" id="CHEBI:71177"/>
        <dbReference type="EC" id="1.5.1.50"/>
    </reaction>
</comment>
<dbReference type="EMBL" id="FOLY01000002">
    <property type="protein sequence ID" value="SFC28874.1"/>
    <property type="molecule type" value="Genomic_DNA"/>
</dbReference>
<evidence type="ECO:0000313" key="12">
    <source>
        <dbReference type="EMBL" id="SFC28874.1"/>
    </source>
</evidence>
<accession>A0A1I1HY51</accession>
<evidence type="ECO:0000256" key="6">
    <source>
        <dbReference type="ARBA" id="ARBA00038212"/>
    </source>
</evidence>
<dbReference type="RefSeq" id="WP_090131214.1">
    <property type="nucleotide sequence ID" value="NZ_FOLY01000002.1"/>
</dbReference>
<keyword evidence="13" id="KW-1185">Reference proteome</keyword>
<evidence type="ECO:0000256" key="10">
    <source>
        <dbReference type="ARBA" id="ARBA00048873"/>
    </source>
</evidence>
<name>A0A1I1HY51_9GAMM</name>
<keyword evidence="4" id="KW-0560">Oxidoreductase</keyword>
<evidence type="ECO:0000256" key="9">
    <source>
        <dbReference type="ARBA" id="ARBA00042299"/>
    </source>
</evidence>
<gene>
    <name evidence="12" type="ORF">SAMN05421848_0897</name>
</gene>
<dbReference type="GO" id="GO:0006730">
    <property type="term" value="P:one-carbon metabolic process"/>
    <property type="evidence" value="ECO:0007669"/>
    <property type="project" value="UniProtKB-KW"/>
</dbReference>
<dbReference type="AlphaFoldDB" id="A0A1I1HY51"/>
<dbReference type="OrthoDB" id="9793499at2"/>
<dbReference type="SUPFAM" id="SSF51735">
    <property type="entry name" value="NAD(P)-binding Rossmann-fold domains"/>
    <property type="match status" value="1"/>
</dbReference>
<evidence type="ECO:0000256" key="11">
    <source>
        <dbReference type="ARBA" id="ARBA00049376"/>
    </source>
</evidence>
<evidence type="ECO:0000256" key="7">
    <source>
        <dbReference type="ARBA" id="ARBA00039145"/>
    </source>
</evidence>
<comment type="similarity">
    <text evidence="6">Belongs to the short-chain dehydrogenases/reductases (SDR) family. FolM subfamily.</text>
</comment>
<dbReference type="NCBIfam" id="NF005066">
    <property type="entry name" value="PRK06483.1"/>
    <property type="match status" value="1"/>
</dbReference>
<dbReference type="PROSITE" id="PS00061">
    <property type="entry name" value="ADH_SHORT"/>
    <property type="match status" value="1"/>
</dbReference>
<dbReference type="PRINTS" id="PR00081">
    <property type="entry name" value="GDHRDH"/>
</dbReference>
<dbReference type="EC" id="1.5.1.3" evidence="1"/>
<keyword evidence="3" id="KW-0521">NADP</keyword>
<dbReference type="PANTHER" id="PTHR43639">
    <property type="entry name" value="OXIDOREDUCTASE, SHORT-CHAIN DEHYDROGENASE/REDUCTASE FAMILY (AFU_ORTHOLOGUE AFUA_5G02870)"/>
    <property type="match status" value="1"/>
</dbReference>
<dbReference type="InterPro" id="IPR002347">
    <property type="entry name" value="SDR_fam"/>
</dbReference>
<protein>
    <recommendedName>
        <fullName evidence="8">Dihydromonapterin reductase</fullName>
        <ecNumber evidence="1">1.5.1.3</ecNumber>
        <ecNumber evidence="7">1.5.1.50</ecNumber>
    </recommendedName>
    <alternativeName>
        <fullName evidence="9">Dihydrofolate reductase</fullName>
    </alternativeName>
</protein>
<dbReference type="Proteomes" id="UP000199046">
    <property type="component" value="Unassembled WGS sequence"/>
</dbReference>
<dbReference type="InterPro" id="IPR036291">
    <property type="entry name" value="NAD(P)-bd_dom_sf"/>
</dbReference>
<dbReference type="STRING" id="402385.SAMN05421848_0897"/>
<sequence>MSQSPILVTGGGQRLGRYCAERLHDDGHPVIITYRRERPAIEALRARGITALYADFSSEAGILDFVARLKAQTGALRAIIHNASHWQRDEDSPSCGEDFALMFQVHMQAPYLINLHAHALLMACPEPMRDIIHITDYSAAHGSRQHMAYAATKAGLENLALSMAGRFAPDIKVNAIAPAGIMLNAEDGDDYLAHLNRRSALPAVPGPRVIWQGVRYLLDSPFVTGATLPVDGGRHVK</sequence>
<evidence type="ECO:0000256" key="2">
    <source>
        <dbReference type="ARBA" id="ARBA00022563"/>
    </source>
</evidence>